<dbReference type="NCBIfam" id="TIGR00738">
    <property type="entry name" value="rrf2_super"/>
    <property type="match status" value="1"/>
</dbReference>
<evidence type="ECO:0000313" key="3">
    <source>
        <dbReference type="Proteomes" id="UP000324285"/>
    </source>
</evidence>
<dbReference type="InterPro" id="IPR036390">
    <property type="entry name" value="WH_DNA-bd_sf"/>
</dbReference>
<dbReference type="Proteomes" id="UP000324285">
    <property type="component" value="Chromosome"/>
</dbReference>
<dbReference type="GO" id="GO:0005829">
    <property type="term" value="C:cytosol"/>
    <property type="evidence" value="ECO:0007669"/>
    <property type="project" value="TreeGrafter"/>
</dbReference>
<dbReference type="PANTHER" id="PTHR33221:SF4">
    <property type="entry name" value="HTH-TYPE TRANSCRIPTIONAL REPRESSOR NSRR"/>
    <property type="match status" value="1"/>
</dbReference>
<organism evidence="2 3">
    <name type="scientific">Halomonas binhaiensis</name>
    <dbReference type="NCBI Taxonomy" id="2562282"/>
    <lineage>
        <taxon>Bacteria</taxon>
        <taxon>Pseudomonadati</taxon>
        <taxon>Pseudomonadota</taxon>
        <taxon>Gammaproteobacteria</taxon>
        <taxon>Oceanospirillales</taxon>
        <taxon>Halomonadaceae</taxon>
        <taxon>Halomonas</taxon>
    </lineage>
</organism>
<dbReference type="EMBL" id="CP038437">
    <property type="protein sequence ID" value="QEM83622.1"/>
    <property type="molecule type" value="Genomic_DNA"/>
</dbReference>
<dbReference type="InterPro" id="IPR000944">
    <property type="entry name" value="Tscrpt_reg_Rrf2"/>
</dbReference>
<reference evidence="2" key="1">
    <citation type="submission" date="2021-02" db="EMBL/GenBank/DDBJ databases">
        <title>Strain Y2R2, a novel species of the genus Halomonas.</title>
        <authorList>
            <person name="Huang H."/>
        </authorList>
    </citation>
    <scope>NUCLEOTIDE SEQUENCE</scope>
    <source>
        <strain evidence="2">Y2R2</strain>
    </source>
</reference>
<sequence length="149" mass="16791">MHLTRFTDYSLRVLMYLADAGDERTTIAEIAARFSVSRNHLMKVVQELSRLGYVCAIRGKHGGLSLKRAPESIRLGALIQDTEHSLALVECSVDEDNCHLSPACRFNSIASEALQAFLKSLDNYTLADLMVPDCRTRLREMKRINVHVE</sequence>
<dbReference type="PROSITE" id="PS51197">
    <property type="entry name" value="HTH_RRF2_2"/>
    <property type="match status" value="1"/>
</dbReference>
<dbReference type="RefSeq" id="WP_149286744.1">
    <property type="nucleotide sequence ID" value="NZ_CP038437.2"/>
</dbReference>
<dbReference type="Gene3D" id="1.10.10.10">
    <property type="entry name" value="Winged helix-like DNA-binding domain superfamily/Winged helix DNA-binding domain"/>
    <property type="match status" value="1"/>
</dbReference>
<dbReference type="PANTHER" id="PTHR33221">
    <property type="entry name" value="WINGED HELIX-TURN-HELIX TRANSCRIPTIONAL REGULATOR, RRF2 FAMILY"/>
    <property type="match status" value="1"/>
</dbReference>
<dbReference type="KEGG" id="hbh:E4T21_20175"/>
<name>A0A5C1NIT2_9GAMM</name>
<dbReference type="SUPFAM" id="SSF46785">
    <property type="entry name" value="Winged helix' DNA-binding domain"/>
    <property type="match status" value="1"/>
</dbReference>
<dbReference type="Pfam" id="PF02082">
    <property type="entry name" value="Rrf2"/>
    <property type="match status" value="1"/>
</dbReference>
<protein>
    <submittedName>
        <fullName evidence="2">Rrf2 family transcriptional regulator</fullName>
    </submittedName>
</protein>
<keyword evidence="1" id="KW-0238">DNA-binding</keyword>
<keyword evidence="3" id="KW-1185">Reference proteome</keyword>
<evidence type="ECO:0000313" key="2">
    <source>
        <dbReference type="EMBL" id="QEM83622.1"/>
    </source>
</evidence>
<proteinExistence type="predicted"/>
<accession>A0A5C1NIT2</accession>
<dbReference type="GO" id="GO:0003700">
    <property type="term" value="F:DNA-binding transcription factor activity"/>
    <property type="evidence" value="ECO:0007669"/>
    <property type="project" value="TreeGrafter"/>
</dbReference>
<dbReference type="GO" id="GO:0003677">
    <property type="term" value="F:DNA binding"/>
    <property type="evidence" value="ECO:0007669"/>
    <property type="project" value="UniProtKB-KW"/>
</dbReference>
<dbReference type="OrthoDB" id="9795923at2"/>
<dbReference type="AlphaFoldDB" id="A0A5C1NIT2"/>
<evidence type="ECO:0000256" key="1">
    <source>
        <dbReference type="ARBA" id="ARBA00023125"/>
    </source>
</evidence>
<dbReference type="InterPro" id="IPR036388">
    <property type="entry name" value="WH-like_DNA-bd_sf"/>
</dbReference>
<gene>
    <name evidence="2" type="ORF">E4T21_20175</name>
</gene>